<keyword evidence="1" id="KW-0812">Transmembrane</keyword>
<proteinExistence type="predicted"/>
<feature type="transmembrane region" description="Helical" evidence="1">
    <location>
        <begin position="152"/>
        <end position="180"/>
    </location>
</feature>
<comment type="caution">
    <text evidence="2">The sequence shown here is derived from an EMBL/GenBank/DDBJ whole genome shotgun (WGS) entry which is preliminary data.</text>
</comment>
<dbReference type="Proteomes" id="UP001596099">
    <property type="component" value="Unassembled WGS sequence"/>
</dbReference>
<evidence type="ECO:0008006" key="4">
    <source>
        <dbReference type="Google" id="ProtNLM"/>
    </source>
</evidence>
<dbReference type="RefSeq" id="WP_247419887.1">
    <property type="nucleotide sequence ID" value="NZ_JALLGW010000002.1"/>
</dbReference>
<keyword evidence="1" id="KW-1133">Transmembrane helix</keyword>
<keyword evidence="3" id="KW-1185">Reference proteome</keyword>
<dbReference type="EMBL" id="JBHSQH010000001">
    <property type="protein sequence ID" value="MFC5970534.1"/>
    <property type="molecule type" value="Genomic_DNA"/>
</dbReference>
<sequence length="544" mass="57009">MTSLVADARHGRRIARVEVRRSVRGYFQQRSAKLGLAALVLIFGSVFVFGVLPAAYGVGRVVSTESQFPLLDALRQQTTSVVGTLLVIFALRTVERLSNVDNEELLLTTTSSRAVVFGLLLAEVTRLCLWFGPPLLLALGAFCLGAGTPLFAVSTLLALAPLVAFAAVFGYLLGICALYASRYVPLPSSLKTVAYPLLIGVVIVASQILPRLYLSGSLPFTLDPLFDLLDASPFAAYGEFFLLGTPVARPVSPVAVAVLGALLAAVPVGLTVTARVVDRFWTTDAAVTDGTGSEGTVEATPTRTPRPFAFSKAGRIGWHYLRQGGRSPRRFVHLFFVLFMLAPVASSVVESPDLLYLVAIAGSVVLGAFLSGSAFGLNPFGDDQAVLPLLLVTATPPRAFVRGRLVAGLAIGLPFVVLGPLVVALVGPQTLLEAVVYASFGLLLAVASATWGVGLGTAVPKFESRTMYGVETVTPSLLVLFGYNALVGLTGVLGLVLLGVALSEGVATSPLVIGVGAVAAAVLLATALGSYVYAVRRFRSYTLD</sequence>
<protein>
    <recommendedName>
        <fullName evidence="4">ABC-2 type transport system permease protein</fullName>
    </recommendedName>
</protein>
<feature type="transmembrane region" description="Helical" evidence="1">
    <location>
        <begin position="405"/>
        <end position="428"/>
    </location>
</feature>
<feature type="transmembrane region" description="Helical" evidence="1">
    <location>
        <begin position="477"/>
        <end position="499"/>
    </location>
</feature>
<feature type="transmembrane region" description="Helical" evidence="1">
    <location>
        <begin position="511"/>
        <end position="534"/>
    </location>
</feature>
<keyword evidence="1" id="KW-0472">Membrane</keyword>
<feature type="transmembrane region" description="Helical" evidence="1">
    <location>
        <begin position="434"/>
        <end position="456"/>
    </location>
</feature>
<feature type="transmembrane region" description="Helical" evidence="1">
    <location>
        <begin position="331"/>
        <end position="349"/>
    </location>
</feature>
<evidence type="ECO:0000313" key="2">
    <source>
        <dbReference type="EMBL" id="MFC5970534.1"/>
    </source>
</evidence>
<accession>A0ABD5RK24</accession>
<feature type="transmembrane region" description="Helical" evidence="1">
    <location>
        <begin position="34"/>
        <end position="56"/>
    </location>
</feature>
<feature type="transmembrane region" description="Helical" evidence="1">
    <location>
        <begin position="355"/>
        <end position="377"/>
    </location>
</feature>
<evidence type="ECO:0000313" key="3">
    <source>
        <dbReference type="Proteomes" id="UP001596099"/>
    </source>
</evidence>
<feature type="transmembrane region" description="Helical" evidence="1">
    <location>
        <begin position="76"/>
        <end position="94"/>
    </location>
</feature>
<feature type="transmembrane region" description="Helical" evidence="1">
    <location>
        <begin position="192"/>
        <end position="214"/>
    </location>
</feature>
<dbReference type="AlphaFoldDB" id="A0ABD5RK24"/>
<organism evidence="2 3">
    <name type="scientific">Halomarina salina</name>
    <dbReference type="NCBI Taxonomy" id="1872699"/>
    <lineage>
        <taxon>Archaea</taxon>
        <taxon>Methanobacteriati</taxon>
        <taxon>Methanobacteriota</taxon>
        <taxon>Stenosarchaea group</taxon>
        <taxon>Halobacteria</taxon>
        <taxon>Halobacteriales</taxon>
        <taxon>Natronomonadaceae</taxon>
        <taxon>Halomarina</taxon>
    </lineage>
</organism>
<name>A0ABD5RK24_9EURY</name>
<evidence type="ECO:0000256" key="1">
    <source>
        <dbReference type="SAM" id="Phobius"/>
    </source>
</evidence>
<gene>
    <name evidence="2" type="ORF">ACFPYI_04245</name>
</gene>
<feature type="transmembrane region" description="Helical" evidence="1">
    <location>
        <begin position="251"/>
        <end position="272"/>
    </location>
</feature>
<reference evidence="2 3" key="1">
    <citation type="journal article" date="2019" name="Int. J. Syst. Evol. Microbiol.">
        <title>The Global Catalogue of Microorganisms (GCM) 10K type strain sequencing project: providing services to taxonomists for standard genome sequencing and annotation.</title>
        <authorList>
            <consortium name="The Broad Institute Genomics Platform"/>
            <consortium name="The Broad Institute Genome Sequencing Center for Infectious Disease"/>
            <person name="Wu L."/>
            <person name="Ma J."/>
        </authorList>
    </citation>
    <scope>NUCLEOTIDE SEQUENCE [LARGE SCALE GENOMIC DNA]</scope>
    <source>
        <strain evidence="2 3">CGMCC 1.12543</strain>
    </source>
</reference>